<evidence type="ECO:0000256" key="3">
    <source>
        <dbReference type="ARBA" id="ARBA00022454"/>
    </source>
</evidence>
<keyword evidence="5" id="KW-0808">Transferase</keyword>
<evidence type="ECO:0000256" key="2">
    <source>
        <dbReference type="ARBA" id="ARBA00004286"/>
    </source>
</evidence>
<sequence>MNEASETITYVGLTNCSCQMQVECIRGNCHSGLGCSNQQMQDRATSELSVKKHISKGIALFAGESIWSGDFVCEYTGEVITRQEYRLRASQLVGATNYYGVVGDNDEIIDARNFGSVARFANHSCQPNCVLERWDVCGETCCGLFARVDIASGDEITFDYGASGRIVEVWILCRCSTTQCRGYVPG</sequence>
<dbReference type="GO" id="GO:0008168">
    <property type="term" value="F:methyltransferase activity"/>
    <property type="evidence" value="ECO:0007669"/>
    <property type="project" value="UniProtKB-KW"/>
</dbReference>
<dbReference type="GO" id="GO:0032259">
    <property type="term" value="P:methylation"/>
    <property type="evidence" value="ECO:0007669"/>
    <property type="project" value="UniProtKB-KW"/>
</dbReference>
<evidence type="ECO:0000256" key="4">
    <source>
        <dbReference type="ARBA" id="ARBA00022603"/>
    </source>
</evidence>
<dbReference type="AlphaFoldDB" id="A0A225WEC4"/>
<accession>A0A225WEC4</accession>
<dbReference type="OrthoDB" id="126198at2759"/>
<keyword evidence="7" id="KW-0539">Nucleus</keyword>
<dbReference type="STRING" id="4795.A0A225WEC4"/>
<dbReference type="InterPro" id="IPR001214">
    <property type="entry name" value="SET_dom"/>
</dbReference>
<name>A0A225WEC4_9STRA</name>
<dbReference type="PROSITE" id="PS50280">
    <property type="entry name" value="SET"/>
    <property type="match status" value="1"/>
</dbReference>
<evidence type="ECO:0000256" key="7">
    <source>
        <dbReference type="ARBA" id="ARBA00023242"/>
    </source>
</evidence>
<dbReference type="SUPFAM" id="SSF82199">
    <property type="entry name" value="SET domain"/>
    <property type="match status" value="1"/>
</dbReference>
<organism evidence="9 10">
    <name type="scientific">Phytophthora megakarya</name>
    <dbReference type="NCBI Taxonomy" id="4795"/>
    <lineage>
        <taxon>Eukaryota</taxon>
        <taxon>Sar</taxon>
        <taxon>Stramenopiles</taxon>
        <taxon>Oomycota</taxon>
        <taxon>Peronosporomycetes</taxon>
        <taxon>Peronosporales</taxon>
        <taxon>Peronosporaceae</taxon>
        <taxon>Phytophthora</taxon>
    </lineage>
</organism>
<dbReference type="GO" id="GO:0005694">
    <property type="term" value="C:chromosome"/>
    <property type="evidence" value="ECO:0007669"/>
    <property type="project" value="UniProtKB-SubCell"/>
</dbReference>
<dbReference type="Gene3D" id="2.170.270.10">
    <property type="entry name" value="SET domain"/>
    <property type="match status" value="1"/>
</dbReference>
<dbReference type="InterPro" id="IPR046341">
    <property type="entry name" value="SET_dom_sf"/>
</dbReference>
<evidence type="ECO:0000256" key="6">
    <source>
        <dbReference type="ARBA" id="ARBA00022691"/>
    </source>
</evidence>
<dbReference type="SMART" id="SM00317">
    <property type="entry name" value="SET"/>
    <property type="match status" value="1"/>
</dbReference>
<evidence type="ECO:0000256" key="5">
    <source>
        <dbReference type="ARBA" id="ARBA00022679"/>
    </source>
</evidence>
<dbReference type="Proteomes" id="UP000198211">
    <property type="component" value="Unassembled WGS sequence"/>
</dbReference>
<dbReference type="InterPro" id="IPR050777">
    <property type="entry name" value="SET2_Histone-Lys_MeTrsfase"/>
</dbReference>
<keyword evidence="4" id="KW-0489">Methyltransferase</keyword>
<comment type="subcellular location">
    <subcellularLocation>
        <location evidence="2">Chromosome</location>
    </subcellularLocation>
    <subcellularLocation>
        <location evidence="1">Nucleus</location>
    </subcellularLocation>
</comment>
<keyword evidence="10" id="KW-1185">Reference proteome</keyword>
<dbReference type="GO" id="GO:0005634">
    <property type="term" value="C:nucleus"/>
    <property type="evidence" value="ECO:0007669"/>
    <property type="project" value="UniProtKB-SubCell"/>
</dbReference>
<evidence type="ECO:0000259" key="8">
    <source>
        <dbReference type="PROSITE" id="PS50280"/>
    </source>
</evidence>
<keyword evidence="6" id="KW-0949">S-adenosyl-L-methionine</keyword>
<feature type="domain" description="SET" evidence="8">
    <location>
        <begin position="46"/>
        <end position="161"/>
    </location>
</feature>
<evidence type="ECO:0000256" key="1">
    <source>
        <dbReference type="ARBA" id="ARBA00004123"/>
    </source>
</evidence>
<dbReference type="EMBL" id="NBNE01001001">
    <property type="protein sequence ID" value="OWZ16083.1"/>
    <property type="molecule type" value="Genomic_DNA"/>
</dbReference>
<dbReference type="Pfam" id="PF00856">
    <property type="entry name" value="SET"/>
    <property type="match status" value="1"/>
</dbReference>
<gene>
    <name evidence="9" type="ORF">PHMEG_00010178</name>
</gene>
<comment type="caution">
    <text evidence="9">The sequence shown here is derived from an EMBL/GenBank/DDBJ whole genome shotgun (WGS) entry which is preliminary data.</text>
</comment>
<evidence type="ECO:0000313" key="9">
    <source>
        <dbReference type="EMBL" id="OWZ16083.1"/>
    </source>
</evidence>
<reference evidence="10" key="1">
    <citation type="submission" date="2017-03" db="EMBL/GenBank/DDBJ databases">
        <title>Phytopthora megakarya and P. palmivora, two closely related causual agents of cacao black pod achieved similar genome size and gene model numbers by different mechanisms.</title>
        <authorList>
            <person name="Ali S."/>
            <person name="Shao J."/>
            <person name="Larry D.J."/>
            <person name="Kronmiller B."/>
            <person name="Shen D."/>
            <person name="Strem M.D."/>
            <person name="Melnick R.L."/>
            <person name="Guiltinan M.J."/>
            <person name="Tyler B.M."/>
            <person name="Meinhardt L.W."/>
            <person name="Bailey B.A."/>
        </authorList>
    </citation>
    <scope>NUCLEOTIDE SEQUENCE [LARGE SCALE GENOMIC DNA]</scope>
    <source>
        <strain evidence="10">zdho120</strain>
    </source>
</reference>
<keyword evidence="3" id="KW-0158">Chromosome</keyword>
<protein>
    <recommendedName>
        <fullName evidence="8">SET domain-containing protein</fullName>
    </recommendedName>
</protein>
<proteinExistence type="predicted"/>
<dbReference type="PANTHER" id="PTHR22884">
    <property type="entry name" value="SET DOMAIN PROTEINS"/>
    <property type="match status" value="1"/>
</dbReference>
<evidence type="ECO:0000313" key="10">
    <source>
        <dbReference type="Proteomes" id="UP000198211"/>
    </source>
</evidence>